<dbReference type="RefSeq" id="WP_354502504.1">
    <property type="nucleotide sequence ID" value="NZ_JBEPLV010000008.1"/>
</dbReference>
<dbReference type="Gene3D" id="1.10.150.240">
    <property type="entry name" value="Putative phosphatase, domain 2"/>
    <property type="match status" value="1"/>
</dbReference>
<accession>A0ABV2FCE9</accession>
<proteinExistence type="predicted"/>
<dbReference type="InterPro" id="IPR036412">
    <property type="entry name" value="HAD-like_sf"/>
</dbReference>
<dbReference type="Gene3D" id="3.40.50.1000">
    <property type="entry name" value="HAD superfamily/HAD-like"/>
    <property type="match status" value="1"/>
</dbReference>
<dbReference type="NCBIfam" id="TIGR01549">
    <property type="entry name" value="HAD-SF-IA-v1"/>
    <property type="match status" value="1"/>
</dbReference>
<dbReference type="Pfam" id="PF00702">
    <property type="entry name" value="Hydrolase"/>
    <property type="match status" value="1"/>
</dbReference>
<evidence type="ECO:0000313" key="3">
    <source>
        <dbReference type="Proteomes" id="UP001549098"/>
    </source>
</evidence>
<dbReference type="InterPro" id="IPR023214">
    <property type="entry name" value="HAD_sf"/>
</dbReference>
<dbReference type="SFLD" id="SFLDG01129">
    <property type="entry name" value="C1.5:_HAD__Beta-PGM__Phosphata"/>
    <property type="match status" value="1"/>
</dbReference>
<dbReference type="NCBIfam" id="TIGR01509">
    <property type="entry name" value="HAD-SF-IA-v3"/>
    <property type="match status" value="1"/>
</dbReference>
<organism evidence="2 3">
    <name type="scientific">Paenibacillus favisporus</name>
    <dbReference type="NCBI Taxonomy" id="221028"/>
    <lineage>
        <taxon>Bacteria</taxon>
        <taxon>Bacillati</taxon>
        <taxon>Bacillota</taxon>
        <taxon>Bacilli</taxon>
        <taxon>Bacillales</taxon>
        <taxon>Paenibacillaceae</taxon>
        <taxon>Paenibacillus</taxon>
    </lineage>
</organism>
<keyword evidence="1 2" id="KW-0378">Hydrolase</keyword>
<dbReference type="EMBL" id="JBEPLV010000008">
    <property type="protein sequence ID" value="MET3549445.1"/>
    <property type="molecule type" value="Genomic_DNA"/>
</dbReference>
<dbReference type="PRINTS" id="PR00413">
    <property type="entry name" value="HADHALOGNASE"/>
</dbReference>
<sequence>MKIKAIFLDFYGTLVHEDDDIIPNICQEIKENASEGCEISDIGRYWWKEFSTMFQNSYGETFRSQRELGLLSLTNTITKYKAKCDAHSIIQSQFDHWRQPTIYEDTLPFLNEFKNYPVLILSNIDSSDVLAATQYHGIEVNDIITSEDVKSYKPRPEMFLEALKRHNLSADEVIHIGDSFTSDVGGASNVGIRTVWLNRLNKKKPDGNEPDFICRDLWEVRDVINGLEEGNIVKEEPGCSTT</sequence>
<comment type="caution">
    <text evidence="2">The sequence shown here is derived from an EMBL/GenBank/DDBJ whole genome shotgun (WGS) entry which is preliminary data.</text>
</comment>
<dbReference type="PANTHER" id="PTHR43316">
    <property type="entry name" value="HYDROLASE, HALOACID DELAHOGENASE-RELATED"/>
    <property type="match status" value="1"/>
</dbReference>
<dbReference type="EC" id="3.8.1.2" evidence="2"/>
<dbReference type="SFLD" id="SFLDS00003">
    <property type="entry name" value="Haloacid_Dehalogenase"/>
    <property type="match status" value="1"/>
</dbReference>
<dbReference type="InterPro" id="IPR006439">
    <property type="entry name" value="HAD-SF_hydro_IA"/>
</dbReference>
<dbReference type="Proteomes" id="UP001549098">
    <property type="component" value="Unassembled WGS sequence"/>
</dbReference>
<protein>
    <submittedName>
        <fullName evidence="2">2-haloacid dehalogenase/putative hydrolase of the HAD superfamily</fullName>
        <ecNumber evidence="2">3.8.1.2</ecNumber>
    </submittedName>
</protein>
<gene>
    <name evidence="2" type="ORF">ABID47_006082</name>
</gene>
<evidence type="ECO:0000313" key="2">
    <source>
        <dbReference type="EMBL" id="MET3549445.1"/>
    </source>
</evidence>
<dbReference type="PANTHER" id="PTHR43316:SF3">
    <property type="entry name" value="HALOACID DEHALOGENASE, TYPE II (AFU_ORTHOLOGUE AFUA_2G07750)-RELATED"/>
    <property type="match status" value="1"/>
</dbReference>
<keyword evidence="3" id="KW-1185">Reference proteome</keyword>
<dbReference type="InterPro" id="IPR023198">
    <property type="entry name" value="PGP-like_dom2"/>
</dbReference>
<name>A0ABV2FCE9_9BACL</name>
<reference evidence="2 3" key="1">
    <citation type="submission" date="2024-06" db="EMBL/GenBank/DDBJ databases">
        <title>Genomic Encyclopedia of Type Strains, Phase IV (KMG-IV): sequencing the most valuable type-strain genomes for metagenomic binning, comparative biology and taxonomic classification.</title>
        <authorList>
            <person name="Goeker M."/>
        </authorList>
    </citation>
    <scope>NUCLEOTIDE SEQUENCE [LARGE SCALE GENOMIC DNA]</scope>
    <source>
        <strain evidence="2 3">DSM 17253</strain>
    </source>
</reference>
<dbReference type="InterPro" id="IPR051540">
    <property type="entry name" value="S-2-haloacid_dehalogenase"/>
</dbReference>
<dbReference type="SUPFAM" id="SSF56784">
    <property type="entry name" value="HAD-like"/>
    <property type="match status" value="1"/>
</dbReference>
<dbReference type="GO" id="GO:0018784">
    <property type="term" value="F:(S)-2-haloacid dehalogenase activity"/>
    <property type="evidence" value="ECO:0007669"/>
    <property type="project" value="UniProtKB-EC"/>
</dbReference>
<evidence type="ECO:0000256" key="1">
    <source>
        <dbReference type="ARBA" id="ARBA00022801"/>
    </source>
</evidence>